<dbReference type="EMBL" id="JBFNXX010000011">
    <property type="protein sequence ID" value="MEW9920908.1"/>
    <property type="molecule type" value="Genomic_DNA"/>
</dbReference>
<dbReference type="PANTHER" id="PTHR23150">
    <property type="entry name" value="SULFATASE MODIFYING FACTOR 1, 2"/>
    <property type="match status" value="1"/>
</dbReference>
<protein>
    <submittedName>
        <fullName evidence="3">Formylglycine-generating enzyme family protein</fullName>
    </submittedName>
</protein>
<dbReference type="Pfam" id="PF03781">
    <property type="entry name" value="FGE-sulfatase"/>
    <property type="match status" value="1"/>
</dbReference>
<dbReference type="InterPro" id="IPR051043">
    <property type="entry name" value="Sulfatase_Mod_Factor_Kinase"/>
</dbReference>
<evidence type="ECO:0000259" key="2">
    <source>
        <dbReference type="Pfam" id="PF03781"/>
    </source>
</evidence>
<dbReference type="Proteomes" id="UP001556098">
    <property type="component" value="Unassembled WGS sequence"/>
</dbReference>
<sequence>MKTCCTPPRPAPAPQGTQRPAQGAATGACIAKDAVPIPGGLALVGTAHSIFDADGEGPLRRKKLSEFRMASTTVTNTQFRSFVKATGYQTDAERIGDSLVFQGLLPEGTPPTRAVSAAPWWRVLPGASWRRPTGPDGPAALPDHPVVHISWSDATAFAAWAGGRLPSEAEWEHAARGGLGDVRFPWGDDEPDDAAFQPCNIWQGRFPHQDLGLDGYRGTAPARSFEPNGYGLYNMVGNVWEWTSQPFKVRSLKKSVKAAHEGKTGFKLCKGGSFLCHKSYCFRYRIAARNSSSQDSSTSHIGFRLVFDGVSDIQRPQ</sequence>
<dbReference type="SUPFAM" id="SSF56436">
    <property type="entry name" value="C-type lectin-like"/>
    <property type="match status" value="1"/>
</dbReference>
<dbReference type="Gene3D" id="3.90.1580.10">
    <property type="entry name" value="paralog of FGE (formylglycine-generating enzyme)"/>
    <property type="match status" value="1"/>
</dbReference>
<accession>A0ABV3RS75</accession>
<evidence type="ECO:0000313" key="4">
    <source>
        <dbReference type="Proteomes" id="UP001556098"/>
    </source>
</evidence>
<reference evidence="3 4" key="1">
    <citation type="submission" date="2024-07" db="EMBL/GenBank/DDBJ databases">
        <title>Marimonas sp.nov., isolated from tidal-flat sediment.</title>
        <authorList>
            <person name="Jayan J.N."/>
            <person name="Lee S.S."/>
        </authorList>
    </citation>
    <scope>NUCLEOTIDE SEQUENCE [LARGE SCALE GENOMIC DNA]</scope>
    <source>
        <strain evidence="3 4">MJW-29</strain>
    </source>
</reference>
<dbReference type="RefSeq" id="WP_367878611.1">
    <property type="nucleotide sequence ID" value="NZ_JBFNXX010000011.1"/>
</dbReference>
<feature type="domain" description="Sulfatase-modifying factor enzyme-like" evidence="2">
    <location>
        <begin position="32"/>
        <end position="306"/>
    </location>
</feature>
<proteinExistence type="predicted"/>
<dbReference type="PANTHER" id="PTHR23150:SF19">
    <property type="entry name" value="FORMYLGLYCINE-GENERATING ENZYME"/>
    <property type="match status" value="1"/>
</dbReference>
<dbReference type="InterPro" id="IPR042095">
    <property type="entry name" value="SUMF_sf"/>
</dbReference>
<name>A0ABV3RS75_9RHOB</name>
<dbReference type="InterPro" id="IPR016187">
    <property type="entry name" value="CTDL_fold"/>
</dbReference>
<dbReference type="InterPro" id="IPR005532">
    <property type="entry name" value="SUMF_dom"/>
</dbReference>
<gene>
    <name evidence="3" type="ORF">AB2B41_14935</name>
</gene>
<organism evidence="3 4">
    <name type="scientific">Sulfitobacter sediminis</name>
    <dbReference type="NCBI Taxonomy" id="3234186"/>
    <lineage>
        <taxon>Bacteria</taxon>
        <taxon>Pseudomonadati</taxon>
        <taxon>Pseudomonadota</taxon>
        <taxon>Alphaproteobacteria</taxon>
        <taxon>Rhodobacterales</taxon>
        <taxon>Roseobacteraceae</taxon>
        <taxon>Sulfitobacter</taxon>
    </lineage>
</organism>
<feature type="region of interest" description="Disordered" evidence="1">
    <location>
        <begin position="1"/>
        <end position="21"/>
    </location>
</feature>
<evidence type="ECO:0000313" key="3">
    <source>
        <dbReference type="EMBL" id="MEW9920908.1"/>
    </source>
</evidence>
<evidence type="ECO:0000256" key="1">
    <source>
        <dbReference type="SAM" id="MobiDB-lite"/>
    </source>
</evidence>
<comment type="caution">
    <text evidence="3">The sequence shown here is derived from an EMBL/GenBank/DDBJ whole genome shotgun (WGS) entry which is preliminary data.</text>
</comment>
<keyword evidence="4" id="KW-1185">Reference proteome</keyword>